<dbReference type="SMART" id="SM00564">
    <property type="entry name" value="PQQ"/>
    <property type="match status" value="6"/>
</dbReference>
<dbReference type="PANTHER" id="PTHR34512">
    <property type="entry name" value="CELL SURFACE PROTEIN"/>
    <property type="match status" value="1"/>
</dbReference>
<dbReference type="InterPro" id="IPR015943">
    <property type="entry name" value="WD40/YVTN_repeat-like_dom_sf"/>
</dbReference>
<comment type="similarity">
    <text evidence="4">Belongs to the BamB family.</text>
</comment>
<dbReference type="NCBIfam" id="NF008351">
    <property type="entry name" value="PRK11138.1"/>
    <property type="match status" value="1"/>
</dbReference>
<evidence type="ECO:0000313" key="8">
    <source>
        <dbReference type="Proteomes" id="UP001595384"/>
    </source>
</evidence>
<dbReference type="Gene3D" id="2.130.10.10">
    <property type="entry name" value="YVTN repeat-like/Quinoprotein amine dehydrogenase"/>
    <property type="match status" value="1"/>
</dbReference>
<name>A0ABV7CDN3_9VIBR</name>
<organism evidence="7 8">
    <name type="scientific">Vibrio zhugei</name>
    <dbReference type="NCBI Taxonomy" id="2479546"/>
    <lineage>
        <taxon>Bacteria</taxon>
        <taxon>Pseudomonadati</taxon>
        <taxon>Pseudomonadota</taxon>
        <taxon>Gammaproteobacteria</taxon>
        <taxon>Vibrionales</taxon>
        <taxon>Vibrionaceae</taxon>
        <taxon>Vibrio</taxon>
    </lineage>
</organism>
<gene>
    <name evidence="4 7" type="primary">bamB</name>
    <name evidence="7" type="ORF">ACFODT_14400</name>
</gene>
<dbReference type="InterPro" id="IPR017687">
    <property type="entry name" value="BamB"/>
</dbReference>
<dbReference type="HAMAP" id="MF_00923">
    <property type="entry name" value="OM_assembly_BamB"/>
    <property type="match status" value="1"/>
</dbReference>
<dbReference type="PANTHER" id="PTHR34512:SF30">
    <property type="entry name" value="OUTER MEMBRANE PROTEIN ASSEMBLY FACTOR BAMB"/>
    <property type="match status" value="1"/>
</dbReference>
<evidence type="ECO:0000256" key="5">
    <source>
        <dbReference type="SAM" id="SignalP"/>
    </source>
</evidence>
<dbReference type="InterPro" id="IPR002372">
    <property type="entry name" value="PQQ_rpt_dom"/>
</dbReference>
<dbReference type="InterPro" id="IPR018391">
    <property type="entry name" value="PQQ_b-propeller_rpt"/>
</dbReference>
<feature type="domain" description="Pyrrolo-quinoline quinone repeat" evidence="6">
    <location>
        <begin position="75"/>
        <end position="311"/>
    </location>
</feature>
<dbReference type="NCBIfam" id="TIGR03300">
    <property type="entry name" value="assembly_YfgL"/>
    <property type="match status" value="1"/>
</dbReference>
<sequence length="386" mass="41529">MRKMFNKVLLSASVLGLLAGCAGEEDNVIMAPVPQVKNQITTESDWSTSIGDGVGDFYSKLKPAYAYDNVYVASRDGKVKALNPETGDIVWEADLEKDKPARLAGGIGYAYGLIYIGSENGLIYALDAKTGKLEWTHDVDAEVLATPVADDNLVMINTSRGSLIALDSKTGKQRWIISTEVPNLTLRGDSELVSFSGGVFWGTPSGNLAAAIIERGQMIWQQSIGQPKGATEIDRLVDVDSSPLIIGTNLFTIGYNGQLVAVDLRSGQPLWKRTYSSATDIATDGSKIFVATDDDHLVAVDARSGTELWTNSKLENRLVTAPTMIDGYLVVGDSEGYLYWLDPATGDFVAKQEVDSSGFAVSPLALDDGFIVVTRDGSVKKLTLNK</sequence>
<protein>
    <recommendedName>
        <fullName evidence="4">Outer membrane protein assembly factor BamB</fullName>
    </recommendedName>
</protein>
<evidence type="ECO:0000256" key="4">
    <source>
        <dbReference type="HAMAP-Rule" id="MF_00923"/>
    </source>
</evidence>
<dbReference type="PROSITE" id="PS51257">
    <property type="entry name" value="PROKAR_LIPOPROTEIN"/>
    <property type="match status" value="1"/>
</dbReference>
<proteinExistence type="inferred from homology"/>
<evidence type="ECO:0000313" key="7">
    <source>
        <dbReference type="EMBL" id="MFC3024996.1"/>
    </source>
</evidence>
<keyword evidence="1 4" id="KW-0732">Signal</keyword>
<dbReference type="RefSeq" id="WP_123016690.1">
    <property type="nucleotide sequence ID" value="NZ_AP024911.1"/>
</dbReference>
<comment type="function">
    <text evidence="4">Part of the outer membrane protein assembly complex, which is involved in assembly and insertion of beta-barrel proteins into the outer membrane.</text>
</comment>
<comment type="subcellular location">
    <subcellularLocation>
        <location evidence="4">Cell outer membrane</location>
        <topology evidence="4">Lipid-anchor</topology>
    </subcellularLocation>
</comment>
<dbReference type="Proteomes" id="UP001595384">
    <property type="component" value="Unassembled WGS sequence"/>
</dbReference>
<evidence type="ECO:0000256" key="3">
    <source>
        <dbReference type="ARBA" id="ARBA00023237"/>
    </source>
</evidence>
<dbReference type="SUPFAM" id="SSF50998">
    <property type="entry name" value="Quinoprotein alcohol dehydrogenase-like"/>
    <property type="match status" value="1"/>
</dbReference>
<evidence type="ECO:0000256" key="2">
    <source>
        <dbReference type="ARBA" id="ARBA00023136"/>
    </source>
</evidence>
<dbReference type="InterPro" id="IPR011047">
    <property type="entry name" value="Quinoprotein_ADH-like_sf"/>
</dbReference>
<dbReference type="EMBL" id="JBHRSE010000101">
    <property type="protein sequence ID" value="MFC3024996.1"/>
    <property type="molecule type" value="Genomic_DNA"/>
</dbReference>
<accession>A0ABV7CDN3</accession>
<feature type="signal peptide" evidence="5">
    <location>
        <begin position="1"/>
        <end position="24"/>
    </location>
</feature>
<evidence type="ECO:0000259" key="6">
    <source>
        <dbReference type="Pfam" id="PF13360"/>
    </source>
</evidence>
<comment type="subunit">
    <text evidence="4">Part of the Bam complex.</text>
</comment>
<reference evidence="8" key="1">
    <citation type="journal article" date="2019" name="Int. J. Syst. Evol. Microbiol.">
        <title>The Global Catalogue of Microorganisms (GCM) 10K type strain sequencing project: providing services to taxonomists for standard genome sequencing and annotation.</title>
        <authorList>
            <consortium name="The Broad Institute Genomics Platform"/>
            <consortium name="The Broad Institute Genome Sequencing Center for Infectious Disease"/>
            <person name="Wu L."/>
            <person name="Ma J."/>
        </authorList>
    </citation>
    <scope>NUCLEOTIDE SEQUENCE [LARGE SCALE GENOMIC DNA]</scope>
    <source>
        <strain evidence="8">KCTC 62784</strain>
    </source>
</reference>
<keyword evidence="8" id="KW-1185">Reference proteome</keyword>
<evidence type="ECO:0000256" key="1">
    <source>
        <dbReference type="ARBA" id="ARBA00022729"/>
    </source>
</evidence>
<keyword evidence="4" id="KW-0449">Lipoprotein</keyword>
<keyword evidence="2 4" id="KW-0472">Membrane</keyword>
<comment type="caution">
    <text evidence="7">The sequence shown here is derived from an EMBL/GenBank/DDBJ whole genome shotgun (WGS) entry which is preliminary data.</text>
</comment>
<feature type="chain" id="PRO_5046791105" description="Outer membrane protein assembly factor BamB" evidence="5">
    <location>
        <begin position="25"/>
        <end position="386"/>
    </location>
</feature>
<keyword evidence="4" id="KW-0564">Palmitate</keyword>
<dbReference type="Pfam" id="PF13360">
    <property type="entry name" value="PQQ_2"/>
    <property type="match status" value="1"/>
</dbReference>
<keyword evidence="3 4" id="KW-0998">Cell outer membrane</keyword>